<feature type="domain" description="LysM" evidence="5">
    <location>
        <begin position="229"/>
        <end position="274"/>
    </location>
</feature>
<dbReference type="Pfam" id="PF01476">
    <property type="entry name" value="LysM"/>
    <property type="match status" value="2"/>
</dbReference>
<dbReference type="Gene3D" id="1.10.530.10">
    <property type="match status" value="1"/>
</dbReference>
<dbReference type="SMART" id="SM00257">
    <property type="entry name" value="LysM"/>
    <property type="match status" value="2"/>
</dbReference>
<name>A0AB37GE87_BACLI</name>
<gene>
    <name evidence="6" type="ORF">I6G80_00180</name>
</gene>
<dbReference type="Gene3D" id="3.10.350.10">
    <property type="entry name" value="LysM domain"/>
    <property type="match status" value="2"/>
</dbReference>
<dbReference type="CDD" id="cd00118">
    <property type="entry name" value="LysM"/>
    <property type="match status" value="2"/>
</dbReference>
<dbReference type="AlphaFoldDB" id="A0AB37GE87"/>
<keyword evidence="1" id="KW-0929">Antimicrobial</keyword>
<dbReference type="SUPFAM" id="SSF54106">
    <property type="entry name" value="LysM domain"/>
    <property type="match status" value="2"/>
</dbReference>
<dbReference type="PANTHER" id="PTHR33308:SF9">
    <property type="entry name" value="PEPTIDOGLYCAN HYDROLASE FLGJ"/>
    <property type="match status" value="1"/>
</dbReference>
<evidence type="ECO:0000256" key="4">
    <source>
        <dbReference type="ARBA" id="ARBA00032108"/>
    </source>
</evidence>
<dbReference type="InterPro" id="IPR002901">
    <property type="entry name" value="MGlyc_endo_b_GlcNAc-like_dom"/>
</dbReference>
<dbReference type="Proteomes" id="UP000595038">
    <property type="component" value="Plasmid unnamed2"/>
</dbReference>
<dbReference type="EMBL" id="CP065645">
    <property type="protein sequence ID" value="QPR70562.1"/>
    <property type="molecule type" value="Genomic_DNA"/>
</dbReference>
<keyword evidence="2" id="KW-0081">Bacteriolytic enzyme</keyword>
<evidence type="ECO:0000313" key="7">
    <source>
        <dbReference type="Proteomes" id="UP000595038"/>
    </source>
</evidence>
<dbReference type="PRINTS" id="PR01002">
    <property type="entry name" value="FLGFLGJ"/>
</dbReference>
<evidence type="ECO:0000313" key="6">
    <source>
        <dbReference type="EMBL" id="QPR70562.1"/>
    </source>
</evidence>
<feature type="domain" description="LysM" evidence="5">
    <location>
        <begin position="175"/>
        <end position="219"/>
    </location>
</feature>
<protein>
    <recommendedName>
        <fullName evidence="4">Peptidoglycan hydrolase</fullName>
    </recommendedName>
</protein>
<evidence type="ECO:0000256" key="3">
    <source>
        <dbReference type="ARBA" id="ARBA00022801"/>
    </source>
</evidence>
<dbReference type="GO" id="GO:0031640">
    <property type="term" value="P:killing of cells of another organism"/>
    <property type="evidence" value="ECO:0007669"/>
    <property type="project" value="UniProtKB-KW"/>
</dbReference>
<proteinExistence type="predicted"/>
<dbReference type="Pfam" id="PF01832">
    <property type="entry name" value="Glucosaminidase"/>
    <property type="match status" value="1"/>
</dbReference>
<dbReference type="InterPro" id="IPR036779">
    <property type="entry name" value="LysM_dom_sf"/>
</dbReference>
<evidence type="ECO:0000256" key="2">
    <source>
        <dbReference type="ARBA" id="ARBA00022638"/>
    </source>
</evidence>
<dbReference type="RefSeq" id="WP_119954035.1">
    <property type="nucleotide sequence ID" value="NZ_CP027791.1"/>
</dbReference>
<dbReference type="GO" id="GO:0004040">
    <property type="term" value="F:amidase activity"/>
    <property type="evidence" value="ECO:0007669"/>
    <property type="project" value="InterPro"/>
</dbReference>
<dbReference type="GO" id="GO:0042742">
    <property type="term" value="P:defense response to bacterium"/>
    <property type="evidence" value="ECO:0007669"/>
    <property type="project" value="UniProtKB-KW"/>
</dbReference>
<dbReference type="InterPro" id="IPR018392">
    <property type="entry name" value="LysM"/>
</dbReference>
<dbReference type="InterPro" id="IPR051056">
    <property type="entry name" value="Glycosyl_Hydrolase_73"/>
</dbReference>
<dbReference type="PROSITE" id="PS51782">
    <property type="entry name" value="LYSM"/>
    <property type="match status" value="2"/>
</dbReference>
<accession>A0AB37GE87</accession>
<organism evidence="6 7">
    <name type="scientific">Bacillus licheniformis</name>
    <dbReference type="NCBI Taxonomy" id="1402"/>
    <lineage>
        <taxon>Bacteria</taxon>
        <taxon>Bacillati</taxon>
        <taxon>Bacillota</taxon>
        <taxon>Bacilli</taxon>
        <taxon>Bacillales</taxon>
        <taxon>Bacillaceae</taxon>
        <taxon>Bacillus</taxon>
    </lineage>
</organism>
<dbReference type="SMART" id="SM00047">
    <property type="entry name" value="LYZ2"/>
    <property type="match status" value="1"/>
</dbReference>
<evidence type="ECO:0000259" key="5">
    <source>
        <dbReference type="PROSITE" id="PS51782"/>
    </source>
</evidence>
<reference evidence="6 7" key="1">
    <citation type="submission" date="2020-12" db="EMBL/GenBank/DDBJ databases">
        <title>FDA dAtabase for Regulatory Grade micrObial Sequences (FDA-ARGOS): Supporting development and validation of Infectious Disease Dx tests.</title>
        <authorList>
            <person name="Nelson B."/>
            <person name="Plummer A."/>
            <person name="Tallon L."/>
            <person name="Sadzewicz L."/>
            <person name="Zhao X."/>
            <person name="Boylan J."/>
            <person name="Ott S."/>
            <person name="Bowen H."/>
            <person name="Vavikolanu K."/>
            <person name="Mehta A."/>
            <person name="Aluvathingal J."/>
            <person name="Nadendla S."/>
            <person name="Myers T."/>
            <person name="Yan Y."/>
            <person name="Sichtig H."/>
        </authorList>
    </citation>
    <scope>NUCLEOTIDE SEQUENCE [LARGE SCALE GENOMIC DNA]</scope>
    <source>
        <strain evidence="6 7">FDAARGOS_923</strain>
        <plasmid evidence="6 7">unnamed2</plasmid>
    </source>
</reference>
<sequence>MTNKQAFINKVKNGAINGWKEYKVLPSLTIAQAILESGWGSSQLAKLGNNLFGIKANSAWKGRTITLPTREYLNKRWVTVNAKWRKYNSQADSVKDHALFLKQNQRYKAVLGETDYKEACKKIKAAGYATDPNYTNLLINIIESNKLYDIDKQAAGATAKPAKQTAAKKTTSKASTYTVKAGDTLSEIAVKYDTTVAKLQKLNNISNPNLIKVGQKLKLKETKSSSSKKYHKVKSGDTLSEIAVKYKTTVSNLMKLNPTIKDKNLIRVGQNIRYK</sequence>
<geneLocation type="plasmid" evidence="6 7">
    <name>unnamed2</name>
</geneLocation>
<dbReference type="Gene3D" id="2.10.70.40">
    <property type="entry name" value="peptidoglycan hydrolase"/>
    <property type="match status" value="1"/>
</dbReference>
<keyword evidence="3" id="KW-0378">Hydrolase</keyword>
<dbReference type="PANTHER" id="PTHR33308">
    <property type="entry name" value="PEPTIDOGLYCAN HYDROLASE FLGJ"/>
    <property type="match status" value="1"/>
</dbReference>
<keyword evidence="6" id="KW-0614">Plasmid</keyword>
<evidence type="ECO:0000256" key="1">
    <source>
        <dbReference type="ARBA" id="ARBA00022529"/>
    </source>
</evidence>